<feature type="domain" description="HTH psq-type" evidence="3">
    <location>
        <begin position="151"/>
        <end position="187"/>
    </location>
</feature>
<evidence type="ECO:0000256" key="1">
    <source>
        <dbReference type="ARBA" id="ARBA00004123"/>
    </source>
</evidence>
<dbReference type="GO" id="GO:0005634">
    <property type="term" value="C:nucleus"/>
    <property type="evidence" value="ECO:0007669"/>
    <property type="project" value="UniProtKB-SubCell"/>
</dbReference>
<gene>
    <name evidence="4" type="ORF">QE152_g9308</name>
</gene>
<dbReference type="Proteomes" id="UP001458880">
    <property type="component" value="Unassembled WGS sequence"/>
</dbReference>
<proteinExistence type="predicted"/>
<organism evidence="4 5">
    <name type="scientific">Popillia japonica</name>
    <name type="common">Japanese beetle</name>
    <dbReference type="NCBI Taxonomy" id="7064"/>
    <lineage>
        <taxon>Eukaryota</taxon>
        <taxon>Metazoa</taxon>
        <taxon>Ecdysozoa</taxon>
        <taxon>Arthropoda</taxon>
        <taxon>Hexapoda</taxon>
        <taxon>Insecta</taxon>
        <taxon>Pterygota</taxon>
        <taxon>Neoptera</taxon>
        <taxon>Endopterygota</taxon>
        <taxon>Coleoptera</taxon>
        <taxon>Polyphaga</taxon>
        <taxon>Scarabaeiformia</taxon>
        <taxon>Scarabaeidae</taxon>
        <taxon>Rutelinae</taxon>
        <taxon>Popillia</taxon>
    </lineage>
</organism>
<evidence type="ECO:0000259" key="3">
    <source>
        <dbReference type="Pfam" id="PF05225"/>
    </source>
</evidence>
<reference evidence="4 5" key="1">
    <citation type="journal article" date="2024" name="BMC Genomics">
        <title>De novo assembly and annotation of Popillia japonica's genome with initial clues to its potential as an invasive pest.</title>
        <authorList>
            <person name="Cucini C."/>
            <person name="Boschi S."/>
            <person name="Funari R."/>
            <person name="Cardaioli E."/>
            <person name="Iannotti N."/>
            <person name="Marturano G."/>
            <person name="Paoli F."/>
            <person name="Bruttini M."/>
            <person name="Carapelli A."/>
            <person name="Frati F."/>
            <person name="Nardi F."/>
        </authorList>
    </citation>
    <scope>NUCLEOTIDE SEQUENCE [LARGE SCALE GENOMIC DNA]</scope>
    <source>
        <strain evidence="4">DMR45628</strain>
    </source>
</reference>
<comment type="subcellular location">
    <subcellularLocation>
        <location evidence="1">Nucleus</location>
    </subcellularLocation>
</comment>
<protein>
    <submittedName>
        <fullName evidence="4">CENP-B N-terminal DNA-binding domain</fullName>
    </submittedName>
</protein>
<comment type="caution">
    <text evidence="4">The sequence shown here is derived from an EMBL/GenBank/DDBJ whole genome shotgun (WGS) entry which is preliminary data.</text>
</comment>
<feature type="compositionally biased region" description="Basic residues" evidence="2">
    <location>
        <begin position="1"/>
        <end position="15"/>
    </location>
</feature>
<feature type="region of interest" description="Disordered" evidence="2">
    <location>
        <begin position="1"/>
        <end position="20"/>
    </location>
</feature>
<evidence type="ECO:0000256" key="2">
    <source>
        <dbReference type="SAM" id="MobiDB-lite"/>
    </source>
</evidence>
<dbReference type="SUPFAM" id="SSF46689">
    <property type="entry name" value="Homeodomain-like"/>
    <property type="match status" value="1"/>
</dbReference>
<keyword evidence="4" id="KW-0238">DNA-binding</keyword>
<dbReference type="InterPro" id="IPR007889">
    <property type="entry name" value="HTH_Psq"/>
</dbReference>
<dbReference type="Pfam" id="PF05225">
    <property type="entry name" value="HTH_psq"/>
    <property type="match status" value="1"/>
</dbReference>
<dbReference type="EMBL" id="JASPKY010000079">
    <property type="protein sequence ID" value="KAK9739092.1"/>
    <property type="molecule type" value="Genomic_DNA"/>
</dbReference>
<dbReference type="InterPro" id="IPR009057">
    <property type="entry name" value="Homeodomain-like_sf"/>
</dbReference>
<dbReference type="Gene3D" id="1.10.10.60">
    <property type="entry name" value="Homeodomain-like"/>
    <property type="match status" value="1"/>
</dbReference>
<accession>A0AAW1M002</accession>
<keyword evidence="5" id="KW-1185">Reference proteome</keyword>
<dbReference type="GO" id="GO:0003677">
    <property type="term" value="F:DNA binding"/>
    <property type="evidence" value="ECO:0007669"/>
    <property type="project" value="UniProtKB-KW"/>
</dbReference>
<evidence type="ECO:0000313" key="4">
    <source>
        <dbReference type="EMBL" id="KAK9739092.1"/>
    </source>
</evidence>
<dbReference type="AlphaFoldDB" id="A0AAW1M002"/>
<name>A0AAW1M002_POPJA</name>
<sequence>MPKKVALSRRKKRSRHFPDHSSGIKNAEFVDLWDPKGEYEDILRHKLYVEHGAVDDSKTIIGNRIVDIHYSLTETLKVQYNHSKQCTNGLLKPFYENNKGLASITTTLKCRGAWGNHGRRYGTVSGEVRSRPLYKMPRYYQRKTETRYRLEDLKKAIQDVNNKTLSLGKAATTYSVPKSTIHDHLKKEVIKEPKTRRKAIFSDEQERELEEHIIKCKTILWFNHSDGAENSFQILYAQINGYI</sequence>
<evidence type="ECO:0000313" key="5">
    <source>
        <dbReference type="Proteomes" id="UP001458880"/>
    </source>
</evidence>